<feature type="region of interest" description="Disordered" evidence="1">
    <location>
        <begin position="227"/>
        <end position="272"/>
    </location>
</feature>
<dbReference type="OrthoDB" id="6133115at2759"/>
<dbReference type="GO" id="GO:1990404">
    <property type="term" value="F:NAD+-protein mono-ADP-ribosyltransferase activity"/>
    <property type="evidence" value="ECO:0007669"/>
    <property type="project" value="TreeGrafter"/>
</dbReference>
<feature type="domain" description="PARP catalytic" evidence="2">
    <location>
        <begin position="460"/>
        <end position="544"/>
    </location>
</feature>
<organism evidence="3 4">
    <name type="scientific">Stylophora pistillata</name>
    <name type="common">Smooth cauliflower coral</name>
    <dbReference type="NCBI Taxonomy" id="50429"/>
    <lineage>
        <taxon>Eukaryota</taxon>
        <taxon>Metazoa</taxon>
        <taxon>Cnidaria</taxon>
        <taxon>Anthozoa</taxon>
        <taxon>Hexacorallia</taxon>
        <taxon>Scleractinia</taxon>
        <taxon>Astrocoeniina</taxon>
        <taxon>Pocilloporidae</taxon>
        <taxon>Stylophora</taxon>
    </lineage>
</organism>
<dbReference type="STRING" id="50429.A0A2B4S5Y8"/>
<name>A0A2B4S5Y8_STYPI</name>
<dbReference type="Proteomes" id="UP000225706">
    <property type="component" value="Unassembled WGS sequence"/>
</dbReference>
<proteinExistence type="predicted"/>
<dbReference type="CDD" id="cd14279">
    <property type="entry name" value="CUE"/>
    <property type="match status" value="1"/>
</dbReference>
<dbReference type="PANTHER" id="PTHR45740:SF2">
    <property type="entry name" value="POLY [ADP-RIBOSE] POLYMERASE"/>
    <property type="match status" value="1"/>
</dbReference>
<feature type="compositionally biased region" description="Polar residues" evidence="1">
    <location>
        <begin position="231"/>
        <end position="251"/>
    </location>
</feature>
<dbReference type="AlphaFoldDB" id="A0A2B4S5Y8"/>
<evidence type="ECO:0000313" key="4">
    <source>
        <dbReference type="Proteomes" id="UP000225706"/>
    </source>
</evidence>
<dbReference type="GO" id="GO:0005634">
    <property type="term" value="C:nucleus"/>
    <property type="evidence" value="ECO:0007669"/>
    <property type="project" value="TreeGrafter"/>
</dbReference>
<dbReference type="PROSITE" id="PS51059">
    <property type="entry name" value="PARP_CATALYTIC"/>
    <property type="match status" value="1"/>
</dbReference>
<feature type="region of interest" description="Disordered" evidence="1">
    <location>
        <begin position="98"/>
        <end position="117"/>
    </location>
</feature>
<keyword evidence="4" id="KW-1185">Reference proteome</keyword>
<evidence type="ECO:0000313" key="3">
    <source>
        <dbReference type="EMBL" id="PFX26104.1"/>
    </source>
</evidence>
<accession>A0A2B4S5Y8</accession>
<evidence type="ECO:0000259" key="2">
    <source>
        <dbReference type="PROSITE" id="PS51059"/>
    </source>
</evidence>
<gene>
    <name evidence="3" type="primary">PARP11</name>
    <name evidence="3" type="ORF">AWC38_SpisGene9255</name>
</gene>
<comment type="caution">
    <text evidence="3">The sequence shown here is derived from an EMBL/GenBank/DDBJ whole genome shotgun (WGS) entry which is preliminary data.</text>
</comment>
<protein>
    <submittedName>
        <fullName evidence="3">Poly [ADP-ribose] polymerase 11</fullName>
    </submittedName>
</protein>
<reference evidence="4" key="1">
    <citation type="journal article" date="2017" name="bioRxiv">
        <title>Comparative analysis of the genomes of Stylophora pistillata and Acropora digitifera provides evidence for extensive differences between species of corals.</title>
        <authorList>
            <person name="Voolstra C.R."/>
            <person name="Li Y."/>
            <person name="Liew Y.J."/>
            <person name="Baumgarten S."/>
            <person name="Zoccola D."/>
            <person name="Flot J.-F."/>
            <person name="Tambutte S."/>
            <person name="Allemand D."/>
            <person name="Aranda M."/>
        </authorList>
    </citation>
    <scope>NUCLEOTIDE SEQUENCE [LARGE SCALE GENOMIC DNA]</scope>
</reference>
<dbReference type="InterPro" id="IPR012317">
    <property type="entry name" value="Poly(ADP-ribose)pol_cat_dom"/>
</dbReference>
<evidence type="ECO:0000256" key="1">
    <source>
        <dbReference type="SAM" id="MobiDB-lite"/>
    </source>
</evidence>
<sequence length="544" mass="60155">MSNTSSNANSGYKLEHDLACLAEMFPSVDCKVLRNYLEIFSDQANHLSVIIDMLLQGERSNLDQNATQEQSAIKQKIAREDCNSCSVEAGIEELSPNKLQRRDSSCSDTDSLPPMLGEGELDGKAKVLGSNESELLTSCSENSDKKEVNTVKSLKCNSDNDDCDIVLVKIVESSARKSFHRTSNCISKSGTTSPSRHNGICIRYKGGVFHPSMTKPRKQQIVEIDADGKSCTGNNNTQSLSNRDQSKSGQSPGRKRQSIAKPSYSKTSTVVHCAEPSDSGKEVLMVEEIRSRKEGLSATASVSDLEILKKVFPDADPIQIGLLLEKYANEPNKVALVGKELGNKPDTQAHSLRRKVLLPRVTWFWESGDNKLVPFTDSECNVLEKEFQNCKSDYSGVASDKLAAIMLPGSTKSVKVNFFKMTMACSNNGTKSHIFRVPEGNEENKEISGKCLIPQEALTVPNDWQQQSKGAELVRVRPGSAEWDHVLGSLKRSIKKAVVVNVQRVQNKWLYRKYAIQRHLLKEKNGVASINEKELFHGTRQTSP</sequence>
<dbReference type="PANTHER" id="PTHR45740">
    <property type="entry name" value="POLY [ADP-RIBOSE] POLYMERASE"/>
    <property type="match status" value="1"/>
</dbReference>
<dbReference type="GO" id="GO:0003950">
    <property type="term" value="F:NAD+ poly-ADP-ribosyltransferase activity"/>
    <property type="evidence" value="ECO:0007669"/>
    <property type="project" value="InterPro"/>
</dbReference>
<dbReference type="Gene3D" id="3.90.228.10">
    <property type="match status" value="1"/>
</dbReference>
<dbReference type="InterPro" id="IPR051712">
    <property type="entry name" value="ARTD-AVP"/>
</dbReference>
<dbReference type="EMBL" id="LSMT01000134">
    <property type="protein sequence ID" value="PFX26104.1"/>
    <property type="molecule type" value="Genomic_DNA"/>
</dbReference>